<gene>
    <name evidence="2" type="ORF">C8A00DRAFT_13537</name>
</gene>
<reference evidence="2" key="1">
    <citation type="journal article" date="2023" name="Mol. Phylogenet. Evol.">
        <title>Genome-scale phylogeny and comparative genomics of the fungal order Sordariales.</title>
        <authorList>
            <person name="Hensen N."/>
            <person name="Bonometti L."/>
            <person name="Westerberg I."/>
            <person name="Brannstrom I.O."/>
            <person name="Guillou S."/>
            <person name="Cros-Aarteil S."/>
            <person name="Calhoun S."/>
            <person name="Haridas S."/>
            <person name="Kuo A."/>
            <person name="Mondo S."/>
            <person name="Pangilinan J."/>
            <person name="Riley R."/>
            <person name="LaButti K."/>
            <person name="Andreopoulos B."/>
            <person name="Lipzen A."/>
            <person name="Chen C."/>
            <person name="Yan M."/>
            <person name="Daum C."/>
            <person name="Ng V."/>
            <person name="Clum A."/>
            <person name="Steindorff A."/>
            <person name="Ohm R.A."/>
            <person name="Martin F."/>
            <person name="Silar P."/>
            <person name="Natvig D.O."/>
            <person name="Lalanne C."/>
            <person name="Gautier V."/>
            <person name="Ament-Velasquez S.L."/>
            <person name="Kruys A."/>
            <person name="Hutchinson M.I."/>
            <person name="Powell A.J."/>
            <person name="Barry K."/>
            <person name="Miller A.N."/>
            <person name="Grigoriev I.V."/>
            <person name="Debuchy R."/>
            <person name="Gladieux P."/>
            <person name="Hiltunen Thoren M."/>
            <person name="Johannesson H."/>
        </authorList>
    </citation>
    <scope>NUCLEOTIDE SEQUENCE</scope>
    <source>
        <strain evidence="2">CBS 538.74</strain>
    </source>
</reference>
<feature type="transmembrane region" description="Helical" evidence="1">
    <location>
        <begin position="157"/>
        <end position="176"/>
    </location>
</feature>
<evidence type="ECO:0008006" key="4">
    <source>
        <dbReference type="Google" id="ProtNLM"/>
    </source>
</evidence>
<proteinExistence type="predicted"/>
<keyword evidence="3" id="KW-1185">Reference proteome</keyword>
<evidence type="ECO:0000313" key="2">
    <source>
        <dbReference type="EMBL" id="KAK4155402.1"/>
    </source>
</evidence>
<feature type="transmembrane region" description="Helical" evidence="1">
    <location>
        <begin position="64"/>
        <end position="89"/>
    </location>
</feature>
<feature type="transmembrane region" description="Helical" evidence="1">
    <location>
        <begin position="21"/>
        <end position="44"/>
    </location>
</feature>
<keyword evidence="1" id="KW-0472">Membrane</keyword>
<keyword evidence="1" id="KW-1133">Transmembrane helix</keyword>
<name>A0AAN6VPH0_9PEZI</name>
<dbReference type="Pfam" id="PF08611">
    <property type="entry name" value="DUF1774"/>
    <property type="match status" value="1"/>
</dbReference>
<feature type="transmembrane region" description="Helical" evidence="1">
    <location>
        <begin position="217"/>
        <end position="234"/>
    </location>
</feature>
<reference evidence="2" key="2">
    <citation type="submission" date="2023-05" db="EMBL/GenBank/DDBJ databases">
        <authorList>
            <consortium name="Lawrence Berkeley National Laboratory"/>
            <person name="Steindorff A."/>
            <person name="Hensen N."/>
            <person name="Bonometti L."/>
            <person name="Westerberg I."/>
            <person name="Brannstrom I.O."/>
            <person name="Guillou S."/>
            <person name="Cros-Aarteil S."/>
            <person name="Calhoun S."/>
            <person name="Haridas S."/>
            <person name="Kuo A."/>
            <person name="Mondo S."/>
            <person name="Pangilinan J."/>
            <person name="Riley R."/>
            <person name="Labutti K."/>
            <person name="Andreopoulos B."/>
            <person name="Lipzen A."/>
            <person name="Chen C."/>
            <person name="Yanf M."/>
            <person name="Daum C."/>
            <person name="Ng V."/>
            <person name="Clum A."/>
            <person name="Ohm R."/>
            <person name="Martin F."/>
            <person name="Silar P."/>
            <person name="Natvig D."/>
            <person name="Lalanne C."/>
            <person name="Gautier V."/>
            <person name="Ament-Velasquez S.L."/>
            <person name="Kruys A."/>
            <person name="Hutchinson M.I."/>
            <person name="Powell A.J."/>
            <person name="Barry K."/>
            <person name="Miller A.N."/>
            <person name="Grigoriev I.V."/>
            <person name="Debuchy R."/>
            <person name="Gladieux P."/>
            <person name="Thoren M.H."/>
            <person name="Johannesson H."/>
        </authorList>
    </citation>
    <scope>NUCLEOTIDE SEQUENCE</scope>
    <source>
        <strain evidence="2">CBS 538.74</strain>
    </source>
</reference>
<comment type="caution">
    <text evidence="2">The sequence shown here is derived from an EMBL/GenBank/DDBJ whole genome shotgun (WGS) entry which is preliminary data.</text>
</comment>
<sequence>MDRFHQMNPFSKRDSHSAHSVVWYKVLTLASWLLSVVVTVYYAIEPPHDGKYHRGTIWHQNYRHYSGFTLNSVITSIYWIVLFILQLGYISHLFSSQTESVNAACSVGSHFIANNLLHFGFVMLFVRSHFVWAEVLLVLNFANLTSLYFRHHAYPRFIHAPAVSGPLAWTFVALYWNGAIMVPHQGSLVARVFANVFVWSLLGYGLFFIVLYKDYTMGFALSVLSASLGVAQFFRQVVAFQWIFAFTIMAVLFVLTVIVAVPAWTGRQVPWGGTAERRQVDAERAPLLAE</sequence>
<evidence type="ECO:0000313" key="3">
    <source>
        <dbReference type="Proteomes" id="UP001302745"/>
    </source>
</evidence>
<dbReference type="EMBL" id="MU856888">
    <property type="protein sequence ID" value="KAK4155402.1"/>
    <property type="molecule type" value="Genomic_DNA"/>
</dbReference>
<accession>A0AAN6VPH0</accession>
<evidence type="ECO:0000256" key="1">
    <source>
        <dbReference type="SAM" id="Phobius"/>
    </source>
</evidence>
<feature type="transmembrane region" description="Helical" evidence="1">
    <location>
        <begin position="240"/>
        <end position="261"/>
    </location>
</feature>
<feature type="transmembrane region" description="Helical" evidence="1">
    <location>
        <begin position="188"/>
        <end position="210"/>
    </location>
</feature>
<dbReference type="PANTHER" id="PTHR37992:SF1">
    <property type="entry name" value="DUF1774-DOMAIN-CONTAINING PROTEIN"/>
    <property type="match status" value="1"/>
</dbReference>
<dbReference type="PANTHER" id="PTHR37992">
    <property type="entry name" value="EXPRESSED PROTEIN"/>
    <property type="match status" value="1"/>
</dbReference>
<protein>
    <recommendedName>
        <fullName evidence="4">ATP synthase F0</fullName>
    </recommendedName>
</protein>
<dbReference type="AlphaFoldDB" id="A0AAN6VPH0"/>
<keyword evidence="1" id="KW-0812">Transmembrane</keyword>
<dbReference type="InterPro" id="IPR013920">
    <property type="entry name" value="DUF1774_fun"/>
</dbReference>
<dbReference type="Proteomes" id="UP001302745">
    <property type="component" value="Unassembled WGS sequence"/>
</dbReference>
<organism evidence="2 3">
    <name type="scientific">Chaetomidium leptoderma</name>
    <dbReference type="NCBI Taxonomy" id="669021"/>
    <lineage>
        <taxon>Eukaryota</taxon>
        <taxon>Fungi</taxon>
        <taxon>Dikarya</taxon>
        <taxon>Ascomycota</taxon>
        <taxon>Pezizomycotina</taxon>
        <taxon>Sordariomycetes</taxon>
        <taxon>Sordariomycetidae</taxon>
        <taxon>Sordariales</taxon>
        <taxon>Chaetomiaceae</taxon>
        <taxon>Chaetomidium</taxon>
    </lineage>
</organism>